<organism evidence="1 2">
    <name type="scientific">Ancylostoma ceylanicum</name>
    <dbReference type="NCBI Taxonomy" id="53326"/>
    <lineage>
        <taxon>Eukaryota</taxon>
        <taxon>Metazoa</taxon>
        <taxon>Ecdysozoa</taxon>
        <taxon>Nematoda</taxon>
        <taxon>Chromadorea</taxon>
        <taxon>Rhabditida</taxon>
        <taxon>Rhabditina</taxon>
        <taxon>Rhabditomorpha</taxon>
        <taxon>Strongyloidea</taxon>
        <taxon>Ancylostomatidae</taxon>
        <taxon>Ancylostomatinae</taxon>
        <taxon>Ancylostoma</taxon>
    </lineage>
</organism>
<dbReference type="AlphaFoldDB" id="A0A016TDA3"/>
<evidence type="ECO:0000313" key="1">
    <source>
        <dbReference type="EMBL" id="EYC00949.1"/>
    </source>
</evidence>
<gene>
    <name evidence="1" type="primary">Acey_s0111.g214</name>
    <name evidence="1" type="ORF">Y032_0111g214</name>
</gene>
<name>A0A016TDA3_9BILA</name>
<sequence length="99" mass="11378">MSRGLRKFMAASDLYFFPMAHKLNLKFVAAKSKHAHFRIGLSLRCGTKKLDGKRSRFGAKKLKRKQLKSTDTSNAIGKRFHGFFQNHSCHLLIICVCFF</sequence>
<keyword evidence="2" id="KW-1185">Reference proteome</keyword>
<accession>A0A016TDA3</accession>
<protein>
    <submittedName>
        <fullName evidence="1">Uncharacterized protein</fullName>
    </submittedName>
</protein>
<dbReference type="Proteomes" id="UP000024635">
    <property type="component" value="Unassembled WGS sequence"/>
</dbReference>
<proteinExistence type="predicted"/>
<reference evidence="2" key="1">
    <citation type="journal article" date="2015" name="Nat. Genet.">
        <title>The genome and transcriptome of the zoonotic hookworm Ancylostoma ceylanicum identify infection-specific gene families.</title>
        <authorList>
            <person name="Schwarz E.M."/>
            <person name="Hu Y."/>
            <person name="Antoshechkin I."/>
            <person name="Miller M.M."/>
            <person name="Sternberg P.W."/>
            <person name="Aroian R.V."/>
        </authorList>
    </citation>
    <scope>NUCLEOTIDE SEQUENCE</scope>
    <source>
        <strain evidence="2">HY135</strain>
    </source>
</reference>
<dbReference type="EMBL" id="JARK01001447">
    <property type="protein sequence ID" value="EYC00949.1"/>
    <property type="molecule type" value="Genomic_DNA"/>
</dbReference>
<evidence type="ECO:0000313" key="2">
    <source>
        <dbReference type="Proteomes" id="UP000024635"/>
    </source>
</evidence>
<comment type="caution">
    <text evidence="1">The sequence shown here is derived from an EMBL/GenBank/DDBJ whole genome shotgun (WGS) entry which is preliminary data.</text>
</comment>